<dbReference type="STRING" id="1123404.SAMN02745784_00356"/>
<dbReference type="Proteomes" id="UP000184114">
    <property type="component" value="Unassembled WGS sequence"/>
</dbReference>
<proteinExistence type="predicted"/>
<dbReference type="GeneID" id="90995049"/>
<sequence length="134" mass="15753">MISIILNTIGSILIIYSIYIIRKDLVNNKINNDNLNSIEERVKEYYNLTENMVEEFSEVIHSKLEIINTENVQSVERQLYNKEEDSLNNFNINPIHSKIIELEGIGLTKEEIARKLNKGIREIEIILKMYENKK</sequence>
<protein>
    <recommendedName>
        <fullName evidence="3">DUF2802 domain-containing protein</fullName>
    </recommendedName>
</protein>
<accession>A0A1M4SJG1</accession>
<dbReference type="AlphaFoldDB" id="A0A1M4SJG1"/>
<evidence type="ECO:0000313" key="2">
    <source>
        <dbReference type="Proteomes" id="UP000184114"/>
    </source>
</evidence>
<name>A0A1M4SJG1_9FIRM</name>
<dbReference type="Pfam" id="PF19610">
    <property type="entry name" value="DUF6115"/>
    <property type="match status" value="1"/>
</dbReference>
<evidence type="ECO:0008006" key="3">
    <source>
        <dbReference type="Google" id="ProtNLM"/>
    </source>
</evidence>
<dbReference type="InterPro" id="IPR046118">
    <property type="entry name" value="DUF6115"/>
</dbReference>
<dbReference type="EMBL" id="FQTY01000001">
    <property type="protein sequence ID" value="SHE32424.1"/>
    <property type="molecule type" value="Genomic_DNA"/>
</dbReference>
<keyword evidence="2" id="KW-1185">Reference proteome</keyword>
<dbReference type="RefSeq" id="WP_072972353.1">
    <property type="nucleotide sequence ID" value="NZ_FQTY01000001.1"/>
</dbReference>
<evidence type="ECO:0000313" key="1">
    <source>
        <dbReference type="EMBL" id="SHE32424.1"/>
    </source>
</evidence>
<reference evidence="2" key="1">
    <citation type="submission" date="2016-11" db="EMBL/GenBank/DDBJ databases">
        <authorList>
            <person name="Varghese N."/>
            <person name="Submissions S."/>
        </authorList>
    </citation>
    <scope>NUCLEOTIDE SEQUENCE [LARGE SCALE GENOMIC DNA]</scope>
    <source>
        <strain evidence="2">DSM 18095</strain>
    </source>
</reference>
<organism evidence="1 2">
    <name type="scientific">Tissierella praeacuta DSM 18095</name>
    <dbReference type="NCBI Taxonomy" id="1123404"/>
    <lineage>
        <taxon>Bacteria</taxon>
        <taxon>Bacillati</taxon>
        <taxon>Bacillota</taxon>
        <taxon>Tissierellia</taxon>
        <taxon>Tissierellales</taxon>
        <taxon>Tissierellaceae</taxon>
        <taxon>Tissierella</taxon>
    </lineage>
</organism>
<gene>
    <name evidence="1" type="ORF">SAMN02745784_00356</name>
</gene>